<proteinExistence type="predicted"/>
<reference evidence="2" key="1">
    <citation type="journal article" date="2022" name="Mol. Ecol. Resour.">
        <title>The genomes of chicory, endive, great burdock and yacon provide insights into Asteraceae palaeo-polyploidization history and plant inulin production.</title>
        <authorList>
            <person name="Fan W."/>
            <person name="Wang S."/>
            <person name="Wang H."/>
            <person name="Wang A."/>
            <person name="Jiang F."/>
            <person name="Liu H."/>
            <person name="Zhao H."/>
            <person name="Xu D."/>
            <person name="Zhang Y."/>
        </authorList>
    </citation>
    <scope>NUCLEOTIDE SEQUENCE [LARGE SCALE GENOMIC DNA]</scope>
    <source>
        <strain evidence="2">cv. Punajuju</strain>
    </source>
</reference>
<dbReference type="EMBL" id="CM042013">
    <property type="protein sequence ID" value="KAI3737465.1"/>
    <property type="molecule type" value="Genomic_DNA"/>
</dbReference>
<evidence type="ECO:0000313" key="1">
    <source>
        <dbReference type="EMBL" id="KAI3737465.1"/>
    </source>
</evidence>
<comment type="caution">
    <text evidence="1">The sequence shown here is derived from an EMBL/GenBank/DDBJ whole genome shotgun (WGS) entry which is preliminary data.</text>
</comment>
<keyword evidence="2" id="KW-1185">Reference proteome</keyword>
<dbReference type="Proteomes" id="UP001055811">
    <property type="component" value="Linkage Group LG05"/>
</dbReference>
<protein>
    <submittedName>
        <fullName evidence="1">Uncharacterized protein</fullName>
    </submittedName>
</protein>
<reference evidence="1 2" key="2">
    <citation type="journal article" date="2022" name="Mol. Ecol. Resour.">
        <title>The genomes of chicory, endive, great burdock and yacon provide insights into Asteraceae paleo-polyploidization history and plant inulin production.</title>
        <authorList>
            <person name="Fan W."/>
            <person name="Wang S."/>
            <person name="Wang H."/>
            <person name="Wang A."/>
            <person name="Jiang F."/>
            <person name="Liu H."/>
            <person name="Zhao H."/>
            <person name="Xu D."/>
            <person name="Zhang Y."/>
        </authorList>
    </citation>
    <scope>NUCLEOTIDE SEQUENCE [LARGE SCALE GENOMIC DNA]</scope>
    <source>
        <strain evidence="2">cv. Punajuju</strain>
        <tissue evidence="1">Leaves</tissue>
    </source>
</reference>
<accession>A0ACB9CTD4</accession>
<sequence>MAFDKRLIMLMMYDAPYMVYLPLTKQKAKIRCRFRYGSSPRERKPGPSNRKYPVTTRVLLEFGPPVEITANTSFDLQRVDEYLLCSRNFHNLERENPFAC</sequence>
<evidence type="ECO:0000313" key="2">
    <source>
        <dbReference type="Proteomes" id="UP001055811"/>
    </source>
</evidence>
<organism evidence="1 2">
    <name type="scientific">Cichorium intybus</name>
    <name type="common">Chicory</name>
    <dbReference type="NCBI Taxonomy" id="13427"/>
    <lineage>
        <taxon>Eukaryota</taxon>
        <taxon>Viridiplantae</taxon>
        <taxon>Streptophyta</taxon>
        <taxon>Embryophyta</taxon>
        <taxon>Tracheophyta</taxon>
        <taxon>Spermatophyta</taxon>
        <taxon>Magnoliopsida</taxon>
        <taxon>eudicotyledons</taxon>
        <taxon>Gunneridae</taxon>
        <taxon>Pentapetalae</taxon>
        <taxon>asterids</taxon>
        <taxon>campanulids</taxon>
        <taxon>Asterales</taxon>
        <taxon>Asteraceae</taxon>
        <taxon>Cichorioideae</taxon>
        <taxon>Cichorieae</taxon>
        <taxon>Cichoriinae</taxon>
        <taxon>Cichorium</taxon>
    </lineage>
</organism>
<name>A0ACB9CTD4_CICIN</name>
<gene>
    <name evidence="1" type="ORF">L2E82_27469</name>
</gene>